<dbReference type="InterPro" id="IPR005484">
    <property type="entry name" value="Ribosomal_uL18_bac/plant/anim"/>
</dbReference>
<dbReference type="FunFam" id="3.30.420.100:FF:000001">
    <property type="entry name" value="50S ribosomal protein L18"/>
    <property type="match status" value="1"/>
</dbReference>
<reference evidence="6" key="1">
    <citation type="submission" date="2018-05" db="EMBL/GenBank/DDBJ databases">
        <authorList>
            <person name="Lanie J.A."/>
            <person name="Ng W.-L."/>
            <person name="Kazmierczak K.M."/>
            <person name="Andrzejewski T.M."/>
            <person name="Davidsen T.M."/>
            <person name="Wayne K.J."/>
            <person name="Tettelin H."/>
            <person name="Glass J.I."/>
            <person name="Rusch D."/>
            <person name="Podicherti R."/>
            <person name="Tsui H.-C.T."/>
            <person name="Winkler M.E."/>
        </authorList>
    </citation>
    <scope>NUCLEOTIDE SEQUENCE</scope>
</reference>
<dbReference type="SUPFAM" id="SSF53137">
    <property type="entry name" value="Translational machinery components"/>
    <property type="match status" value="1"/>
</dbReference>
<evidence type="ECO:0000256" key="2">
    <source>
        <dbReference type="ARBA" id="ARBA00022730"/>
    </source>
</evidence>
<dbReference type="GO" id="GO:0006412">
    <property type="term" value="P:translation"/>
    <property type="evidence" value="ECO:0007669"/>
    <property type="project" value="InterPro"/>
</dbReference>
<dbReference type="Gene3D" id="3.30.420.100">
    <property type="match status" value="1"/>
</dbReference>
<dbReference type="PANTHER" id="PTHR12899:SF3">
    <property type="entry name" value="LARGE RIBOSOMAL SUBUNIT PROTEIN UL18M"/>
    <property type="match status" value="1"/>
</dbReference>
<dbReference type="GO" id="GO:0022625">
    <property type="term" value="C:cytosolic large ribosomal subunit"/>
    <property type="evidence" value="ECO:0007669"/>
    <property type="project" value="TreeGrafter"/>
</dbReference>
<evidence type="ECO:0000313" key="6">
    <source>
        <dbReference type="EMBL" id="SVA28979.1"/>
    </source>
</evidence>
<dbReference type="PANTHER" id="PTHR12899">
    <property type="entry name" value="39S RIBOSOMAL PROTEIN L18, MITOCHONDRIAL"/>
    <property type="match status" value="1"/>
</dbReference>
<keyword evidence="2" id="KW-0699">rRNA-binding</keyword>
<dbReference type="NCBIfam" id="TIGR00060">
    <property type="entry name" value="L18_bact"/>
    <property type="match status" value="1"/>
</dbReference>
<comment type="similarity">
    <text evidence="1">Belongs to the universal ribosomal protein uL18 family.</text>
</comment>
<dbReference type="CDD" id="cd00432">
    <property type="entry name" value="Ribosomal_L18_L5e"/>
    <property type="match status" value="1"/>
</dbReference>
<keyword evidence="3" id="KW-0694">RNA-binding</keyword>
<dbReference type="HAMAP" id="MF_01337_B">
    <property type="entry name" value="Ribosomal_uL18_B"/>
    <property type="match status" value="1"/>
</dbReference>
<evidence type="ECO:0000256" key="4">
    <source>
        <dbReference type="ARBA" id="ARBA00022980"/>
    </source>
</evidence>
<evidence type="ECO:0000256" key="3">
    <source>
        <dbReference type="ARBA" id="ARBA00022884"/>
    </source>
</evidence>
<evidence type="ECO:0000256" key="5">
    <source>
        <dbReference type="ARBA" id="ARBA00023274"/>
    </source>
</evidence>
<sequence>MSEKKTMRMRRASKTRSRIRRQRGMRLTVFKSPRHFYAQIIDQDQGRVVVSASTTQSDFRKQHSYGGNIEAAGALGKHLAEKALGTGVHKVAFDRSGFKYHGRIKAMADAAREAGLKF</sequence>
<dbReference type="InterPro" id="IPR004389">
    <property type="entry name" value="Ribosomal_uL18_bac-type"/>
</dbReference>
<dbReference type="GO" id="GO:0008097">
    <property type="term" value="F:5S rRNA binding"/>
    <property type="evidence" value="ECO:0007669"/>
    <property type="project" value="TreeGrafter"/>
</dbReference>
<keyword evidence="4" id="KW-0689">Ribosomal protein</keyword>
<proteinExistence type="inferred from homology"/>
<keyword evidence="5" id="KW-0687">Ribonucleoprotein</keyword>
<evidence type="ECO:0000256" key="1">
    <source>
        <dbReference type="ARBA" id="ARBA00007116"/>
    </source>
</evidence>
<gene>
    <name evidence="6" type="ORF">METZ01_LOCUS81833</name>
</gene>
<dbReference type="EMBL" id="UINC01006677">
    <property type="protein sequence ID" value="SVA28979.1"/>
    <property type="molecule type" value="Genomic_DNA"/>
</dbReference>
<dbReference type="GO" id="GO:0003735">
    <property type="term" value="F:structural constituent of ribosome"/>
    <property type="evidence" value="ECO:0007669"/>
    <property type="project" value="InterPro"/>
</dbReference>
<name>A0A381ULH5_9ZZZZ</name>
<dbReference type="InterPro" id="IPR057268">
    <property type="entry name" value="Ribosomal_L18"/>
</dbReference>
<protein>
    <recommendedName>
        <fullName evidence="7">50S ribosomal protein L18</fullName>
    </recommendedName>
</protein>
<dbReference type="Pfam" id="PF00861">
    <property type="entry name" value="Ribosomal_L18p"/>
    <property type="match status" value="1"/>
</dbReference>
<evidence type="ECO:0008006" key="7">
    <source>
        <dbReference type="Google" id="ProtNLM"/>
    </source>
</evidence>
<dbReference type="AlphaFoldDB" id="A0A381ULH5"/>
<accession>A0A381ULH5</accession>
<organism evidence="6">
    <name type="scientific">marine metagenome</name>
    <dbReference type="NCBI Taxonomy" id="408172"/>
    <lineage>
        <taxon>unclassified sequences</taxon>
        <taxon>metagenomes</taxon>
        <taxon>ecological metagenomes</taxon>
    </lineage>
</organism>